<reference evidence="2" key="2">
    <citation type="submission" date="2020-10" db="UniProtKB">
        <authorList>
            <consortium name="WormBaseParasite"/>
        </authorList>
    </citation>
    <scope>IDENTIFICATION</scope>
</reference>
<proteinExistence type="predicted"/>
<name>A0A7E4W883_PANRE</name>
<protein>
    <submittedName>
        <fullName evidence="2">Uncharacterized protein</fullName>
    </submittedName>
</protein>
<evidence type="ECO:0000313" key="2">
    <source>
        <dbReference type="WBParaSite" id="Pan_g7287.t1"/>
    </source>
</evidence>
<organism evidence="1 2">
    <name type="scientific">Panagrellus redivivus</name>
    <name type="common">Microworm</name>
    <dbReference type="NCBI Taxonomy" id="6233"/>
    <lineage>
        <taxon>Eukaryota</taxon>
        <taxon>Metazoa</taxon>
        <taxon>Ecdysozoa</taxon>
        <taxon>Nematoda</taxon>
        <taxon>Chromadorea</taxon>
        <taxon>Rhabditida</taxon>
        <taxon>Tylenchina</taxon>
        <taxon>Panagrolaimomorpha</taxon>
        <taxon>Panagrolaimoidea</taxon>
        <taxon>Panagrolaimidae</taxon>
        <taxon>Panagrellus</taxon>
    </lineage>
</organism>
<sequence length="89" mass="9736">MEFSLAIEHCCAGWIERLPSLLELFGATRTEPMAAQGQSIGSCDCAGGVCAMPVARVRGDGWLIPRFSPCYNSLANSQCPPRFRIAMWK</sequence>
<dbReference type="Proteomes" id="UP000492821">
    <property type="component" value="Unassembled WGS sequence"/>
</dbReference>
<reference evidence="1" key="1">
    <citation type="journal article" date="2013" name="Genetics">
        <title>The draft genome and transcriptome of Panagrellus redivivus are shaped by the harsh demands of a free-living lifestyle.</title>
        <authorList>
            <person name="Srinivasan J."/>
            <person name="Dillman A.R."/>
            <person name="Macchietto M.G."/>
            <person name="Heikkinen L."/>
            <person name="Lakso M."/>
            <person name="Fracchia K.M."/>
            <person name="Antoshechkin I."/>
            <person name="Mortazavi A."/>
            <person name="Wong G."/>
            <person name="Sternberg P.W."/>
        </authorList>
    </citation>
    <scope>NUCLEOTIDE SEQUENCE [LARGE SCALE GENOMIC DNA]</scope>
    <source>
        <strain evidence="1">MT8872</strain>
    </source>
</reference>
<accession>A0A7E4W883</accession>
<evidence type="ECO:0000313" key="1">
    <source>
        <dbReference type="Proteomes" id="UP000492821"/>
    </source>
</evidence>
<keyword evidence="1" id="KW-1185">Reference proteome</keyword>
<dbReference type="WBParaSite" id="Pan_g7287.t1">
    <property type="protein sequence ID" value="Pan_g7287.t1"/>
    <property type="gene ID" value="Pan_g7287"/>
</dbReference>
<dbReference type="AlphaFoldDB" id="A0A7E4W883"/>